<organism evidence="6 7">
    <name type="scientific">Vanilla planifolia</name>
    <name type="common">Vanilla</name>
    <dbReference type="NCBI Taxonomy" id="51239"/>
    <lineage>
        <taxon>Eukaryota</taxon>
        <taxon>Viridiplantae</taxon>
        <taxon>Streptophyta</taxon>
        <taxon>Embryophyta</taxon>
        <taxon>Tracheophyta</taxon>
        <taxon>Spermatophyta</taxon>
        <taxon>Magnoliopsida</taxon>
        <taxon>Liliopsida</taxon>
        <taxon>Asparagales</taxon>
        <taxon>Orchidaceae</taxon>
        <taxon>Vanilloideae</taxon>
        <taxon>Vanilleae</taxon>
        <taxon>Vanilla</taxon>
    </lineage>
</organism>
<evidence type="ECO:0000259" key="5">
    <source>
        <dbReference type="PROSITE" id="PS51745"/>
    </source>
</evidence>
<evidence type="ECO:0000313" key="7">
    <source>
        <dbReference type="Proteomes" id="UP000639772"/>
    </source>
</evidence>
<feature type="region of interest" description="Disordered" evidence="4">
    <location>
        <begin position="1"/>
        <end position="32"/>
    </location>
</feature>
<keyword evidence="2 3" id="KW-0802">TPR repeat</keyword>
<name>A0A835QQB7_VANPL</name>
<feature type="repeat" description="TPR" evidence="3">
    <location>
        <begin position="45"/>
        <end position="78"/>
    </location>
</feature>
<sequence length="707" mass="80885">MGKPTLRKKKSASGKSIDGNSRGNRSGEHSPKVFEDDTTIFVDMAHDMKEEGNRLFQRRDYDGALVKYEKSVKLLPMNHMDIAYLHSNMAACYMQMGPEEYHKAVHECNLALEVAPKYTKALLKRARCFEAMNRLDSARKDLDSVLVLEPNNLTALEISERVQKALEEKGVMLDDKQVISPLEIFPVKEKPKRKKSSKSVEKVIVEEKPVIEKSNVEKAISKKSILNETTSGKPVPEKDAAVQNGESVKVVKLVYGDDIRFAQIPRNCSILQLRETVGKRFPSLKAVLIKYKDMEGDLVTITTSEELRWAEDSTDPQGSLKLYISEVKPEHEPLFEEIKKNSDAQEVETKSNVITSNGNVGKLDEKGDFYCINEWIVEFARLFKNHVGFDSDEVLDLHELGIKLFSEAIEDTITSEDAMEVLDVAAGKFQEMSALALLNWGNVHMSRARKRLVLTENSSPELLLAQVKSAYEWAKGEYDKASSRYEESLKIKPDFYDGFLALAHQQFEQAKLLWYYTIGNKVDLGTWPSNEVLELFNNAEDNMERGTEIWEELEDQRLKERLKPNKEKVLLEKMGLGSFFRQFSTDEAAERSSNLRSQVHVLWGTILYERSVVEFNLNLPTWEECLMAAVEKFKLAGASPTDISVMIKNHCANETAQEGLGFKIYEIIQAWNEMYDAKRWMNDVPSFRLEPLFRRRVPKLHHSFEHM</sequence>
<dbReference type="SUPFAM" id="SSF48452">
    <property type="entry name" value="TPR-like"/>
    <property type="match status" value="1"/>
</dbReference>
<dbReference type="AlphaFoldDB" id="A0A835QQB7"/>
<dbReference type="SUPFAM" id="SSF54277">
    <property type="entry name" value="CAD &amp; PB1 domains"/>
    <property type="match status" value="1"/>
</dbReference>
<feature type="domain" description="PB1" evidence="5">
    <location>
        <begin position="248"/>
        <end position="327"/>
    </location>
</feature>
<proteinExistence type="predicted"/>
<evidence type="ECO:0000313" key="6">
    <source>
        <dbReference type="EMBL" id="KAG0477636.1"/>
    </source>
</evidence>
<evidence type="ECO:0000256" key="3">
    <source>
        <dbReference type="PROSITE-ProRule" id="PRU00339"/>
    </source>
</evidence>
<dbReference type="OrthoDB" id="2942533at2759"/>
<dbReference type="Proteomes" id="UP000639772">
    <property type="component" value="Chromosome 6"/>
</dbReference>
<evidence type="ECO:0000256" key="4">
    <source>
        <dbReference type="SAM" id="MobiDB-lite"/>
    </source>
</evidence>
<protein>
    <recommendedName>
        <fullName evidence="5">PB1 domain-containing protein</fullName>
    </recommendedName>
</protein>
<dbReference type="InterPro" id="IPR000270">
    <property type="entry name" value="PB1_dom"/>
</dbReference>
<feature type="repeat" description="TPR" evidence="3">
    <location>
        <begin position="119"/>
        <end position="152"/>
    </location>
</feature>
<comment type="caution">
    <text evidence="6">The sequence shown here is derived from an EMBL/GenBank/DDBJ whole genome shotgun (WGS) entry which is preliminary data.</text>
</comment>
<dbReference type="Gene3D" id="3.10.20.90">
    <property type="entry name" value="Phosphatidylinositol 3-kinase Catalytic Subunit, Chain A, domain 1"/>
    <property type="match status" value="1"/>
</dbReference>
<dbReference type="CDD" id="cd05992">
    <property type="entry name" value="PB1"/>
    <property type="match status" value="1"/>
</dbReference>
<dbReference type="InterPro" id="IPR053793">
    <property type="entry name" value="PB1-like"/>
</dbReference>
<dbReference type="Gene3D" id="1.25.40.10">
    <property type="entry name" value="Tetratricopeptide repeat domain"/>
    <property type="match status" value="1"/>
</dbReference>
<dbReference type="InterPro" id="IPR011990">
    <property type="entry name" value="TPR-like_helical_dom_sf"/>
</dbReference>
<dbReference type="Pfam" id="PF00564">
    <property type="entry name" value="PB1"/>
    <property type="match status" value="1"/>
</dbReference>
<dbReference type="PROSITE" id="PS50005">
    <property type="entry name" value="TPR"/>
    <property type="match status" value="2"/>
</dbReference>
<keyword evidence="1" id="KW-0677">Repeat</keyword>
<accession>A0A835QQB7</accession>
<dbReference type="SMART" id="SM00028">
    <property type="entry name" value="TPR"/>
    <property type="match status" value="4"/>
</dbReference>
<reference evidence="6 7" key="1">
    <citation type="journal article" date="2020" name="Nat. Food">
        <title>A phased Vanilla planifolia genome enables genetic improvement of flavour and production.</title>
        <authorList>
            <person name="Hasing T."/>
            <person name="Tang H."/>
            <person name="Brym M."/>
            <person name="Khazi F."/>
            <person name="Huang T."/>
            <person name="Chambers A.H."/>
        </authorList>
    </citation>
    <scope>NUCLEOTIDE SEQUENCE [LARGE SCALE GENOMIC DNA]</scope>
    <source>
        <tissue evidence="6">Leaf</tissue>
    </source>
</reference>
<evidence type="ECO:0000256" key="1">
    <source>
        <dbReference type="ARBA" id="ARBA00022737"/>
    </source>
</evidence>
<gene>
    <name evidence="6" type="ORF">HPP92_012355</name>
</gene>
<dbReference type="PROSITE" id="PS51745">
    <property type="entry name" value="PB1"/>
    <property type="match status" value="1"/>
</dbReference>
<dbReference type="EMBL" id="JADCNM010000006">
    <property type="protein sequence ID" value="KAG0477636.1"/>
    <property type="molecule type" value="Genomic_DNA"/>
</dbReference>
<dbReference type="SMART" id="SM00666">
    <property type="entry name" value="PB1"/>
    <property type="match status" value="1"/>
</dbReference>
<feature type="compositionally biased region" description="Basic residues" evidence="4">
    <location>
        <begin position="1"/>
        <end position="12"/>
    </location>
</feature>
<dbReference type="InterPro" id="IPR044517">
    <property type="entry name" value="PHOX1-4"/>
</dbReference>
<dbReference type="PANTHER" id="PTHR46183:SF4">
    <property type="entry name" value="PROTEIN PHOX4"/>
    <property type="match status" value="1"/>
</dbReference>
<dbReference type="PANTHER" id="PTHR46183">
    <property type="entry name" value="PROTEIN CLMP1"/>
    <property type="match status" value="1"/>
</dbReference>
<dbReference type="InterPro" id="IPR019734">
    <property type="entry name" value="TPR_rpt"/>
</dbReference>
<evidence type="ECO:0000256" key="2">
    <source>
        <dbReference type="ARBA" id="ARBA00022803"/>
    </source>
</evidence>